<comment type="caution">
    <text evidence="7">The sequence shown here is derived from an EMBL/GenBank/DDBJ whole genome shotgun (WGS) entry which is preliminary data.</text>
</comment>
<dbReference type="InterPro" id="IPR013324">
    <property type="entry name" value="RNA_pol_sigma_r3/r4-like"/>
</dbReference>
<dbReference type="Pfam" id="PF08281">
    <property type="entry name" value="Sigma70_r4_2"/>
    <property type="match status" value="1"/>
</dbReference>
<dbReference type="SUPFAM" id="SSF88659">
    <property type="entry name" value="Sigma3 and sigma4 domains of RNA polymerase sigma factors"/>
    <property type="match status" value="1"/>
</dbReference>
<dbReference type="Gene3D" id="1.10.1740.10">
    <property type="match status" value="1"/>
</dbReference>
<dbReference type="Gene3D" id="1.10.10.10">
    <property type="entry name" value="Winged helix-like DNA-binding domain superfamily/Winged helix DNA-binding domain"/>
    <property type="match status" value="1"/>
</dbReference>
<evidence type="ECO:0000259" key="6">
    <source>
        <dbReference type="Pfam" id="PF08281"/>
    </source>
</evidence>
<dbReference type="Pfam" id="PF04542">
    <property type="entry name" value="Sigma70_r2"/>
    <property type="match status" value="1"/>
</dbReference>
<protein>
    <submittedName>
        <fullName evidence="7">RNA polymerase sigma factor</fullName>
    </submittedName>
</protein>
<evidence type="ECO:0000256" key="1">
    <source>
        <dbReference type="ARBA" id="ARBA00010641"/>
    </source>
</evidence>
<evidence type="ECO:0000256" key="4">
    <source>
        <dbReference type="ARBA" id="ARBA00023163"/>
    </source>
</evidence>
<dbReference type="InterPro" id="IPR013325">
    <property type="entry name" value="RNA_pol_sigma_r2"/>
</dbReference>
<keyword evidence="4" id="KW-0804">Transcription</keyword>
<feature type="domain" description="RNA polymerase sigma-70 region 2" evidence="5">
    <location>
        <begin position="28"/>
        <end position="92"/>
    </location>
</feature>
<dbReference type="RefSeq" id="WP_020926149.1">
    <property type="nucleotide sequence ID" value="NZ_CABIYZ010000002.1"/>
</dbReference>
<reference evidence="7" key="1">
    <citation type="submission" date="2022-12" db="EMBL/GenBank/DDBJ databases">
        <authorList>
            <person name="Voronina O.L."/>
            <person name="Kunda M.S."/>
            <person name="Ryzhova N."/>
            <person name="Aksenova E.I."/>
        </authorList>
    </citation>
    <scope>NUCLEOTIDE SEQUENCE</scope>
    <source>
        <strain evidence="7">SCCH136:Ach223948</strain>
    </source>
</reference>
<dbReference type="CDD" id="cd06171">
    <property type="entry name" value="Sigma70_r4"/>
    <property type="match status" value="1"/>
</dbReference>
<dbReference type="InterPro" id="IPR014284">
    <property type="entry name" value="RNA_pol_sigma-70_dom"/>
</dbReference>
<evidence type="ECO:0000259" key="5">
    <source>
        <dbReference type="Pfam" id="PF04542"/>
    </source>
</evidence>
<dbReference type="SUPFAM" id="SSF88946">
    <property type="entry name" value="Sigma2 domain of RNA polymerase sigma factors"/>
    <property type="match status" value="1"/>
</dbReference>
<dbReference type="GeneID" id="75273117"/>
<proteinExistence type="inferred from homology"/>
<dbReference type="GO" id="GO:0006352">
    <property type="term" value="P:DNA-templated transcription initiation"/>
    <property type="evidence" value="ECO:0007669"/>
    <property type="project" value="InterPro"/>
</dbReference>
<dbReference type="Proteomes" id="UP001141992">
    <property type="component" value="Unassembled WGS sequence"/>
</dbReference>
<dbReference type="InterPro" id="IPR013249">
    <property type="entry name" value="RNA_pol_sigma70_r4_t2"/>
</dbReference>
<comment type="similarity">
    <text evidence="1">Belongs to the sigma-70 factor family. ECF subfamily.</text>
</comment>
<dbReference type="InterPro" id="IPR007627">
    <property type="entry name" value="RNA_pol_sigma70_r2"/>
</dbReference>
<gene>
    <name evidence="7" type="ORF">O9570_18770</name>
</gene>
<evidence type="ECO:0000313" key="7">
    <source>
        <dbReference type="EMBL" id="MCZ8403504.1"/>
    </source>
</evidence>
<dbReference type="GO" id="GO:0003677">
    <property type="term" value="F:DNA binding"/>
    <property type="evidence" value="ECO:0007669"/>
    <property type="project" value="InterPro"/>
</dbReference>
<dbReference type="PANTHER" id="PTHR43133">
    <property type="entry name" value="RNA POLYMERASE ECF-TYPE SIGMA FACTO"/>
    <property type="match status" value="1"/>
</dbReference>
<feature type="domain" description="RNA polymerase sigma factor 70 region 4 type 2" evidence="6">
    <location>
        <begin position="128"/>
        <end position="179"/>
    </location>
</feature>
<keyword evidence="2" id="KW-0805">Transcription regulation</keyword>
<dbReference type="GO" id="GO:0016987">
    <property type="term" value="F:sigma factor activity"/>
    <property type="evidence" value="ECO:0007669"/>
    <property type="project" value="UniProtKB-KW"/>
</dbReference>
<sequence>MNSRTVTMHPAPHSVPVAPACADPVSQLVREESERLRRFVQRHVGNGSDADEITQQAFVEMSSCYDRFRGDSKASTWLFGIARNLIRNHLARAPDRRYAFVGEDELVEEHDPRTDPQACVELRQTLGILDRSLAAMPAALSELLIMICADELSYEEAAAQLNLPVGTVRSRLSRARALLRSRMRQQGAWLDA</sequence>
<evidence type="ECO:0000256" key="3">
    <source>
        <dbReference type="ARBA" id="ARBA00023082"/>
    </source>
</evidence>
<evidence type="ECO:0000256" key="2">
    <source>
        <dbReference type="ARBA" id="ARBA00023015"/>
    </source>
</evidence>
<name>A0A9W5ADS9_ALCXX</name>
<dbReference type="EMBL" id="JAPZVI010000015">
    <property type="protein sequence ID" value="MCZ8403504.1"/>
    <property type="molecule type" value="Genomic_DNA"/>
</dbReference>
<dbReference type="InterPro" id="IPR036388">
    <property type="entry name" value="WH-like_DNA-bd_sf"/>
</dbReference>
<keyword evidence="3" id="KW-0731">Sigma factor</keyword>
<dbReference type="AlphaFoldDB" id="A0A9W5ADS9"/>
<accession>A0A9W5ADS9</accession>
<organism evidence="7 8">
    <name type="scientific">Alcaligenes xylosoxydans xylosoxydans</name>
    <name type="common">Achromobacter xylosoxidans</name>
    <dbReference type="NCBI Taxonomy" id="85698"/>
    <lineage>
        <taxon>Bacteria</taxon>
        <taxon>Pseudomonadati</taxon>
        <taxon>Pseudomonadota</taxon>
        <taxon>Betaproteobacteria</taxon>
        <taxon>Burkholderiales</taxon>
        <taxon>Alcaligenaceae</taxon>
        <taxon>Achromobacter</taxon>
    </lineage>
</organism>
<dbReference type="NCBIfam" id="TIGR02937">
    <property type="entry name" value="sigma70-ECF"/>
    <property type="match status" value="1"/>
</dbReference>
<evidence type="ECO:0000313" key="8">
    <source>
        <dbReference type="Proteomes" id="UP001141992"/>
    </source>
</evidence>
<dbReference type="PANTHER" id="PTHR43133:SF51">
    <property type="entry name" value="RNA POLYMERASE SIGMA FACTOR"/>
    <property type="match status" value="1"/>
</dbReference>
<dbReference type="InterPro" id="IPR039425">
    <property type="entry name" value="RNA_pol_sigma-70-like"/>
</dbReference>